<dbReference type="InterPro" id="IPR003593">
    <property type="entry name" value="AAA+_ATPase"/>
</dbReference>
<dbReference type="PROSITE" id="PS51096">
    <property type="entry name" value="PTS_EIIA_TYPE_4"/>
    <property type="match status" value="1"/>
</dbReference>
<dbReference type="PROSITE" id="PS50045">
    <property type="entry name" value="SIGMA54_INTERACT_4"/>
    <property type="match status" value="1"/>
</dbReference>
<dbReference type="CDD" id="cd00009">
    <property type="entry name" value="AAA"/>
    <property type="match status" value="1"/>
</dbReference>
<dbReference type="EMBL" id="JAJHJB010000019">
    <property type="protein sequence ID" value="MCC5466551.1"/>
    <property type="molecule type" value="Genomic_DNA"/>
</dbReference>
<gene>
    <name evidence="8" type="ORF">LMF89_14465</name>
</gene>
<dbReference type="SUPFAM" id="SSF63520">
    <property type="entry name" value="PTS-regulatory domain, PRD"/>
    <property type="match status" value="2"/>
</dbReference>
<dbReference type="InterPro" id="IPR033887">
    <property type="entry name" value="PTS_IIA_man"/>
</dbReference>
<evidence type="ECO:0000259" key="7">
    <source>
        <dbReference type="PROSITE" id="PS51372"/>
    </source>
</evidence>
<evidence type="ECO:0000256" key="3">
    <source>
        <dbReference type="ARBA" id="ARBA00022777"/>
    </source>
</evidence>
<evidence type="ECO:0000259" key="6">
    <source>
        <dbReference type="PROSITE" id="PS51096"/>
    </source>
</evidence>
<keyword evidence="1" id="KW-0808">Transferase</keyword>
<proteinExistence type="predicted"/>
<evidence type="ECO:0000256" key="2">
    <source>
        <dbReference type="ARBA" id="ARBA00022741"/>
    </source>
</evidence>
<dbReference type="PROSITE" id="PS51372">
    <property type="entry name" value="PRD_2"/>
    <property type="match status" value="2"/>
</dbReference>
<dbReference type="InterPro" id="IPR004701">
    <property type="entry name" value="PTS_EIIA_man-typ"/>
</dbReference>
<dbReference type="SUPFAM" id="SSF52540">
    <property type="entry name" value="P-loop containing nucleoside triphosphate hydrolases"/>
    <property type="match status" value="1"/>
</dbReference>
<evidence type="ECO:0000313" key="9">
    <source>
        <dbReference type="Proteomes" id="UP001165492"/>
    </source>
</evidence>
<dbReference type="InterPro" id="IPR036662">
    <property type="entry name" value="PTS_EIIA_man-typ_sf"/>
</dbReference>
<dbReference type="InterPro" id="IPR036634">
    <property type="entry name" value="PRD_sf"/>
</dbReference>
<dbReference type="RefSeq" id="WP_229535691.1">
    <property type="nucleotide sequence ID" value="NZ_JAJHJB010000019.1"/>
</dbReference>
<accession>A0ABS8HTQ2</accession>
<feature type="domain" description="PTS EIIA type-4" evidence="6">
    <location>
        <begin position="549"/>
        <end position="671"/>
    </location>
</feature>
<dbReference type="InterPro" id="IPR027417">
    <property type="entry name" value="P-loop_NTPase"/>
</dbReference>
<feature type="domain" description="Sigma-54 factor interaction" evidence="5">
    <location>
        <begin position="88"/>
        <end position="322"/>
    </location>
</feature>
<comment type="caution">
    <text evidence="8">The sequence shown here is derived from an EMBL/GenBank/DDBJ whole genome shotgun (WGS) entry which is preliminary data.</text>
</comment>
<dbReference type="Pfam" id="PF03610">
    <property type="entry name" value="EIIA-man"/>
    <property type="match status" value="1"/>
</dbReference>
<feature type="domain" description="PRD" evidence="7">
    <location>
        <begin position="834"/>
        <end position="936"/>
    </location>
</feature>
<evidence type="ECO:0000256" key="4">
    <source>
        <dbReference type="ARBA" id="ARBA00022840"/>
    </source>
</evidence>
<dbReference type="InterPro" id="IPR002078">
    <property type="entry name" value="Sigma_54_int"/>
</dbReference>
<keyword evidence="3" id="KW-0418">Kinase</keyword>
<dbReference type="SUPFAM" id="SSF53062">
    <property type="entry name" value="PTS system fructose IIA component-like"/>
    <property type="match status" value="1"/>
</dbReference>
<evidence type="ECO:0000256" key="1">
    <source>
        <dbReference type="ARBA" id="ARBA00022679"/>
    </source>
</evidence>
<dbReference type="CDD" id="cd00006">
    <property type="entry name" value="PTS_IIA_man"/>
    <property type="match status" value="1"/>
</dbReference>
<evidence type="ECO:0000313" key="8">
    <source>
        <dbReference type="EMBL" id="MCC5466551.1"/>
    </source>
</evidence>
<dbReference type="Gene3D" id="1.10.1790.10">
    <property type="entry name" value="PRD domain"/>
    <property type="match status" value="2"/>
</dbReference>
<evidence type="ECO:0000259" key="5">
    <source>
        <dbReference type="PROSITE" id="PS50045"/>
    </source>
</evidence>
<keyword evidence="2" id="KW-0547">Nucleotide-binding</keyword>
<organism evidence="8 9">
    <name type="scientific">Pelosinus baikalensis</name>
    <dbReference type="NCBI Taxonomy" id="2892015"/>
    <lineage>
        <taxon>Bacteria</taxon>
        <taxon>Bacillati</taxon>
        <taxon>Bacillota</taxon>
        <taxon>Negativicutes</taxon>
        <taxon>Selenomonadales</taxon>
        <taxon>Sporomusaceae</taxon>
        <taxon>Pelosinus</taxon>
    </lineage>
</organism>
<protein>
    <submittedName>
        <fullName evidence="8">Sigma 54-interacting transcriptional regulator</fullName>
    </submittedName>
</protein>
<dbReference type="PANTHER" id="PTHR32071:SF38">
    <property type="entry name" value="PSP OPERON TRANSCRIPTIONAL ACTIVATOR"/>
    <property type="match status" value="1"/>
</dbReference>
<dbReference type="Gene3D" id="3.40.50.510">
    <property type="entry name" value="Phosphotransferase system, mannose-type IIA component"/>
    <property type="match status" value="1"/>
</dbReference>
<dbReference type="InterPro" id="IPR011608">
    <property type="entry name" value="PRD"/>
</dbReference>
<keyword evidence="4" id="KW-0067">ATP-binding</keyword>
<dbReference type="SMART" id="SM00382">
    <property type="entry name" value="AAA"/>
    <property type="match status" value="1"/>
</dbReference>
<reference evidence="8" key="1">
    <citation type="submission" date="2021-11" db="EMBL/GenBank/DDBJ databases">
        <title>Description of a new species Pelosinus isolated from the bottom sediments of Lake Baikal.</title>
        <authorList>
            <person name="Zakharyuk A."/>
        </authorList>
    </citation>
    <scope>NUCLEOTIDE SEQUENCE</scope>
    <source>
        <strain evidence="8">Bkl1</strain>
    </source>
</reference>
<keyword evidence="9" id="KW-1185">Reference proteome</keyword>
<dbReference type="PANTHER" id="PTHR32071">
    <property type="entry name" value="TRANSCRIPTIONAL REGULATORY PROTEIN"/>
    <property type="match status" value="1"/>
</dbReference>
<dbReference type="Pfam" id="PF00874">
    <property type="entry name" value="PRD"/>
    <property type="match status" value="2"/>
</dbReference>
<dbReference type="Pfam" id="PF00158">
    <property type="entry name" value="Sigma54_activat"/>
    <property type="match status" value="1"/>
</dbReference>
<dbReference type="InterPro" id="IPR025943">
    <property type="entry name" value="Sigma_54_int_dom_ATP-bd_2"/>
</dbReference>
<sequence length="936" mass="105088">MKRIESVLMVVKTLCEEQYRIDGMVSGVSTDQVAMELSILRPNASGDLNALVKAGKLEKLEGKPVLYKTLDSEASEEDATEKSVLDAIIGADKSLKNAVKQAKAAVRYPPLGLHTLLLGETGVGKSMFAETIFRYAQDIGRFQDNAPFVAFNCADYAHNPQLLLAQLFGAKKGSYTGAERDRVGLVEKANGGILFLDEVHRLSPEGQEMLFYLIDKGLFRSMGEVEEYRKVEILIICATTENADSTLLRTFTRRIPMIIKLPVIRERTIGERWELIKTFFKQEVQCIHVPIRVSPNALKAFLLYDCPNNIGQLKSDIKLSCARAFLDYVGSKDENLNVSSEELPEYILKGFVKYKEHRDDLDILGLTEDIIFQVTDGKQINVKYKDTISIYEVLEQKIQNLRMKGMSEKNIQLIMGLDIDTYIKQYMAKFRKDNLEALYKIVDKKVVDITQRFLRYASNKIGKKFNDKILFGMSIHISSTLERIREGKEISNPNLVEIQKSYSKEFAAAMHFSILLKNSFDIQIPLDEIGFITMFIVLDEYVGKEYPGRVGVIVAMHGVSTATSMVEVANRLLGESHAVGYDMPLEKKTETALAEITQLVEDNNEGQGVIMLVDMGSLVMFGHMIYENTAIPIKTIEMASTPMVLEAARKSLMRVPLDDIYYAVTNLSPYIGRIYGNTSDFNNYFKDNVIVVACITGKGTAIKLKEIIEGLLLGKGRKIDIIPLEIASMNDFTAKIKKIKREKNLIAVVSSIKPQDSTVQYLSPKQLLEGKLEIVLSEIFPNVILEVPCASCSDESKSCDPADLESDMEEVPDGLAAPFALDRLAFMKNVINEHTSLDGEEFMEVFALFYLELAKHNFIISEDASIGLILHLACAIEKLSSGEVIGSSNRCKRVDQHKYEESHAIVGAALRPIEERLHVTLPDNEYYNIVDLMHYM</sequence>
<dbReference type="Proteomes" id="UP001165492">
    <property type="component" value="Unassembled WGS sequence"/>
</dbReference>
<feature type="domain" description="PRD" evidence="7">
    <location>
        <begin position="441"/>
        <end position="546"/>
    </location>
</feature>
<dbReference type="PROSITE" id="PS00676">
    <property type="entry name" value="SIGMA54_INTERACT_2"/>
    <property type="match status" value="1"/>
</dbReference>
<name>A0ABS8HTQ2_9FIRM</name>
<dbReference type="Gene3D" id="3.40.50.300">
    <property type="entry name" value="P-loop containing nucleotide triphosphate hydrolases"/>
    <property type="match status" value="1"/>
</dbReference>